<sequence length="125" mass="15119">MNCCSIIIKICMLYVIYNNIYIFIFYLFICVIVQKVIPNLLRQLSKKKKKKKENEENKYDKDCNYCKNDNDIKYSTLSSSEELTNKKKNTIFNIKFRFDEYIHQVDIMYNILSQQKYSNQVHIVD</sequence>
<organism evidence="2 3">
    <name type="scientific">Reticulomyxa filosa</name>
    <dbReference type="NCBI Taxonomy" id="46433"/>
    <lineage>
        <taxon>Eukaryota</taxon>
        <taxon>Sar</taxon>
        <taxon>Rhizaria</taxon>
        <taxon>Retaria</taxon>
        <taxon>Foraminifera</taxon>
        <taxon>Monothalamids</taxon>
        <taxon>Reticulomyxidae</taxon>
        <taxon>Reticulomyxa</taxon>
    </lineage>
</organism>
<keyword evidence="1" id="KW-1133">Transmembrane helix</keyword>
<dbReference type="AlphaFoldDB" id="X6P8J3"/>
<reference evidence="2 3" key="1">
    <citation type="journal article" date="2013" name="Curr. Biol.">
        <title>The Genome of the Foraminiferan Reticulomyxa filosa.</title>
        <authorList>
            <person name="Glockner G."/>
            <person name="Hulsmann N."/>
            <person name="Schleicher M."/>
            <person name="Noegel A.A."/>
            <person name="Eichinger L."/>
            <person name="Gallinger C."/>
            <person name="Pawlowski J."/>
            <person name="Sierra R."/>
            <person name="Euteneuer U."/>
            <person name="Pillet L."/>
            <person name="Moustafa A."/>
            <person name="Platzer M."/>
            <person name="Groth M."/>
            <person name="Szafranski K."/>
            <person name="Schliwa M."/>
        </authorList>
    </citation>
    <scope>NUCLEOTIDE SEQUENCE [LARGE SCALE GENOMIC DNA]</scope>
</reference>
<protein>
    <submittedName>
        <fullName evidence="2">Uncharacterized protein</fullName>
    </submittedName>
</protein>
<dbReference type="Proteomes" id="UP000023152">
    <property type="component" value="Unassembled WGS sequence"/>
</dbReference>
<evidence type="ECO:0000313" key="3">
    <source>
        <dbReference type="Proteomes" id="UP000023152"/>
    </source>
</evidence>
<evidence type="ECO:0000313" key="2">
    <source>
        <dbReference type="EMBL" id="ETO33962.1"/>
    </source>
</evidence>
<feature type="transmembrane region" description="Helical" evidence="1">
    <location>
        <begin position="20"/>
        <end position="41"/>
    </location>
</feature>
<accession>X6P8J3</accession>
<keyword evidence="1" id="KW-0472">Membrane</keyword>
<comment type="caution">
    <text evidence="2">The sequence shown here is derived from an EMBL/GenBank/DDBJ whole genome shotgun (WGS) entry which is preliminary data.</text>
</comment>
<dbReference type="EMBL" id="ASPP01002997">
    <property type="protein sequence ID" value="ETO33962.1"/>
    <property type="molecule type" value="Genomic_DNA"/>
</dbReference>
<keyword evidence="3" id="KW-1185">Reference proteome</keyword>
<keyword evidence="1" id="KW-0812">Transmembrane</keyword>
<name>X6P8J3_RETFI</name>
<proteinExistence type="predicted"/>
<gene>
    <name evidence="2" type="ORF">RFI_03134</name>
</gene>
<evidence type="ECO:0000256" key="1">
    <source>
        <dbReference type="SAM" id="Phobius"/>
    </source>
</evidence>